<dbReference type="NCBIfam" id="TIGR03930">
    <property type="entry name" value="WXG100_ESAT6"/>
    <property type="match status" value="1"/>
</dbReference>
<sequence length="208" mass="23748">MSTQIKVTPEQLEQAAKNVSNTRSSLEHIHKDLYSQIEYIAFQWSGASSDRFYQMFNDAKPMMFNILQELDKIAVELERAAVKFREADELYGGNLVDSNIQEGAMCGKIPPKSKESFFNKKDLNAAWTGISTGFVDGVVDAWKGFVALGDKETWLNMRDAIVNYRETIPPAWNTLSDIFMNNFWNGDLESREHYAAYQALVNCKITFF</sequence>
<protein>
    <recommendedName>
        <fullName evidence="3">WXG100 family type VII secretion target</fullName>
    </recommendedName>
</protein>
<dbReference type="Gene3D" id="1.10.287.850">
    <property type="entry name" value="HP0062-like domain"/>
    <property type="match status" value="1"/>
</dbReference>
<evidence type="ECO:0008006" key="3">
    <source>
        <dbReference type="Google" id="ProtNLM"/>
    </source>
</evidence>
<organism evidence="1 2">
    <name type="scientific">Bacillus thuringiensis serovar sooncheon</name>
    <dbReference type="NCBI Taxonomy" id="180891"/>
    <lineage>
        <taxon>Bacteria</taxon>
        <taxon>Bacillati</taxon>
        <taxon>Bacillota</taxon>
        <taxon>Bacilli</taxon>
        <taxon>Bacillales</taxon>
        <taxon>Bacillaceae</taxon>
        <taxon>Bacillus</taxon>
        <taxon>Bacillus cereus group</taxon>
    </lineage>
</organism>
<evidence type="ECO:0000313" key="1">
    <source>
        <dbReference type="EMBL" id="OTX41671.1"/>
    </source>
</evidence>
<name>A0A9Q5SCS8_BACTU</name>
<gene>
    <name evidence="1" type="ORF">BK724_30910</name>
</gene>
<dbReference type="EMBL" id="NFCY01000033">
    <property type="protein sequence ID" value="OTX41671.1"/>
    <property type="molecule type" value="Genomic_DNA"/>
</dbReference>
<accession>A0A9Q5SCS8</accession>
<dbReference type="InterPro" id="IPR036689">
    <property type="entry name" value="ESAT-6-like_sf"/>
</dbReference>
<dbReference type="AlphaFoldDB" id="A0A9Q5SCS8"/>
<dbReference type="InterPro" id="IPR010310">
    <property type="entry name" value="T7SS_ESAT-6-like"/>
</dbReference>
<dbReference type="Pfam" id="PF06013">
    <property type="entry name" value="WXG100"/>
    <property type="match status" value="1"/>
</dbReference>
<dbReference type="Proteomes" id="UP000194733">
    <property type="component" value="Unassembled WGS sequence"/>
</dbReference>
<comment type="caution">
    <text evidence="1">The sequence shown here is derived from an EMBL/GenBank/DDBJ whole genome shotgun (WGS) entry which is preliminary data.</text>
</comment>
<reference evidence="1 2" key="1">
    <citation type="submission" date="2016-10" db="EMBL/GenBank/DDBJ databases">
        <title>Comparative genomics of Bacillus thuringiensis reveals a path to pathogens against multiple invertebrate hosts.</title>
        <authorList>
            <person name="Zheng J."/>
            <person name="Gao Q."/>
            <person name="Liu H."/>
            <person name="Peng D."/>
            <person name="Ruan L."/>
            <person name="Sun M."/>
        </authorList>
    </citation>
    <scope>NUCLEOTIDE SEQUENCE [LARGE SCALE GENOMIC DNA]</scope>
    <source>
        <strain evidence="1">BGSC 4BB1</strain>
    </source>
</reference>
<evidence type="ECO:0000313" key="2">
    <source>
        <dbReference type="Proteomes" id="UP000194733"/>
    </source>
</evidence>
<proteinExistence type="predicted"/>
<dbReference type="SUPFAM" id="SSF140453">
    <property type="entry name" value="EsxAB dimer-like"/>
    <property type="match status" value="1"/>
</dbReference>